<dbReference type="SMART" id="SM00967">
    <property type="entry name" value="SpoU_sub_bind"/>
    <property type="match status" value="1"/>
</dbReference>
<keyword evidence="2 5" id="KW-0489">Methyltransferase</keyword>
<dbReference type="GO" id="GO:0003723">
    <property type="term" value="F:RNA binding"/>
    <property type="evidence" value="ECO:0007669"/>
    <property type="project" value="InterPro"/>
</dbReference>
<dbReference type="InterPro" id="IPR013123">
    <property type="entry name" value="SpoU_subst-bd"/>
</dbReference>
<dbReference type="InterPro" id="IPR051259">
    <property type="entry name" value="rRNA_Methyltransferase"/>
</dbReference>
<dbReference type="SUPFAM" id="SSF75217">
    <property type="entry name" value="alpha/beta knot"/>
    <property type="match status" value="1"/>
</dbReference>
<dbReference type="SUPFAM" id="SSF55315">
    <property type="entry name" value="L30e-like"/>
    <property type="match status" value="1"/>
</dbReference>
<dbReference type="EMBL" id="PKHE01000004">
    <property type="protein sequence ID" value="PKY90332.1"/>
    <property type="molecule type" value="Genomic_DNA"/>
</dbReference>
<dbReference type="InterPro" id="IPR029026">
    <property type="entry name" value="tRNA_m1G_MTases_N"/>
</dbReference>
<dbReference type="Gene3D" id="3.40.1280.10">
    <property type="match status" value="1"/>
</dbReference>
<reference evidence="5 6" key="1">
    <citation type="submission" date="2017-12" db="EMBL/GenBank/DDBJ databases">
        <title>Phylogenetic diversity of female urinary microbiome.</title>
        <authorList>
            <person name="Thomas-White K."/>
            <person name="Wolfe A.J."/>
        </authorList>
    </citation>
    <scope>NUCLEOTIDE SEQUENCE [LARGE SCALE GENOMIC DNA]</scope>
    <source>
        <strain evidence="5 6">UMB0898</strain>
    </source>
</reference>
<comment type="similarity">
    <text evidence="1">Belongs to the class IV-like SAM-binding methyltransferase superfamily. RNA methyltransferase TrmH family.</text>
</comment>
<dbReference type="Pfam" id="PF00588">
    <property type="entry name" value="SpoU_methylase"/>
    <property type="match status" value="1"/>
</dbReference>
<dbReference type="Gene3D" id="3.30.1330.30">
    <property type="match status" value="1"/>
</dbReference>
<dbReference type="RefSeq" id="WP_101953948.1">
    <property type="nucleotide sequence ID" value="NZ_PKHE01000004.1"/>
</dbReference>
<accession>A0A2I1K456</accession>
<dbReference type="Pfam" id="PF22435">
    <property type="entry name" value="MRM3-like_sub_bind"/>
    <property type="match status" value="1"/>
</dbReference>
<protein>
    <submittedName>
        <fullName evidence="5">RNA methyltransferase</fullName>
    </submittedName>
</protein>
<dbReference type="PANTHER" id="PTHR43191:SF2">
    <property type="entry name" value="RRNA METHYLTRANSFERASE 3, MITOCHONDRIAL"/>
    <property type="match status" value="1"/>
</dbReference>
<dbReference type="GO" id="GO:0032259">
    <property type="term" value="P:methylation"/>
    <property type="evidence" value="ECO:0007669"/>
    <property type="project" value="UniProtKB-KW"/>
</dbReference>
<dbReference type="GO" id="GO:0005737">
    <property type="term" value="C:cytoplasm"/>
    <property type="evidence" value="ECO:0007669"/>
    <property type="project" value="UniProtKB-ARBA"/>
</dbReference>
<organism evidence="5 6">
    <name type="scientific">Falseniella ignava</name>
    <dbReference type="NCBI Taxonomy" id="137730"/>
    <lineage>
        <taxon>Bacteria</taxon>
        <taxon>Bacillati</taxon>
        <taxon>Bacillota</taxon>
        <taxon>Bacilli</taxon>
        <taxon>Lactobacillales</taxon>
        <taxon>Aerococcaceae</taxon>
        <taxon>Falseniella</taxon>
    </lineage>
</organism>
<dbReference type="InterPro" id="IPR029028">
    <property type="entry name" value="Alpha/beta_knot_MTases"/>
</dbReference>
<sequence>MSIEVIRSANNAKLRSWRKLATSKERRKQQKYLVEGTHLVEEALKHQVAMDSLIMTESYYAEQWDHLQTHDQCFTPVLIADSLASQLAQTPSPQGIFAVIEVANDQNLPLIDGNKYLLVDRIQDPGNLGTMIRTADAAGIDAIILGEGCVDLYNDKVIRSTQGSLWHLPIVNLSLEEAIPLLQQHDIQVYGTGLDSSAVPYYDLDTQNPCAWLMGNEGQGVAPKLLGMCDQVTYIPMQGQAESLNVAIATAILLFQANCPK</sequence>
<dbReference type="InterPro" id="IPR053888">
    <property type="entry name" value="MRM3-like_sub_bind"/>
</dbReference>
<evidence type="ECO:0000256" key="2">
    <source>
        <dbReference type="ARBA" id="ARBA00022603"/>
    </source>
</evidence>
<evidence type="ECO:0000259" key="4">
    <source>
        <dbReference type="SMART" id="SM00967"/>
    </source>
</evidence>
<gene>
    <name evidence="5" type="ORF">CYJ57_02555</name>
</gene>
<dbReference type="GO" id="GO:0008173">
    <property type="term" value="F:RNA methyltransferase activity"/>
    <property type="evidence" value="ECO:0007669"/>
    <property type="project" value="InterPro"/>
</dbReference>
<comment type="caution">
    <text evidence="5">The sequence shown here is derived from an EMBL/GenBank/DDBJ whole genome shotgun (WGS) entry which is preliminary data.</text>
</comment>
<evidence type="ECO:0000256" key="3">
    <source>
        <dbReference type="ARBA" id="ARBA00022679"/>
    </source>
</evidence>
<keyword evidence="3 5" id="KW-0808">Transferase</keyword>
<evidence type="ECO:0000256" key="1">
    <source>
        <dbReference type="ARBA" id="ARBA00007228"/>
    </source>
</evidence>
<dbReference type="CDD" id="cd18095">
    <property type="entry name" value="SpoU-like_rRNA-MTase"/>
    <property type="match status" value="1"/>
</dbReference>
<evidence type="ECO:0000313" key="5">
    <source>
        <dbReference type="EMBL" id="PKY90332.1"/>
    </source>
</evidence>
<name>A0A2I1K456_9LACT</name>
<dbReference type="PANTHER" id="PTHR43191">
    <property type="entry name" value="RRNA METHYLTRANSFERASE 3"/>
    <property type="match status" value="1"/>
</dbReference>
<feature type="domain" description="RNA 2-O ribose methyltransferase substrate binding" evidence="4">
    <location>
        <begin position="33"/>
        <end position="106"/>
    </location>
</feature>
<evidence type="ECO:0000313" key="6">
    <source>
        <dbReference type="Proteomes" id="UP000234384"/>
    </source>
</evidence>
<dbReference type="InterPro" id="IPR001537">
    <property type="entry name" value="SpoU_MeTrfase"/>
</dbReference>
<dbReference type="AlphaFoldDB" id="A0A2I1K456"/>
<dbReference type="Proteomes" id="UP000234384">
    <property type="component" value="Unassembled WGS sequence"/>
</dbReference>
<dbReference type="InterPro" id="IPR029064">
    <property type="entry name" value="Ribosomal_eL30-like_sf"/>
</dbReference>
<dbReference type="GO" id="GO:0006396">
    <property type="term" value="P:RNA processing"/>
    <property type="evidence" value="ECO:0007669"/>
    <property type="project" value="InterPro"/>
</dbReference>
<proteinExistence type="inferred from homology"/>
<dbReference type="OrthoDB" id="9794400at2"/>